<dbReference type="STRING" id="1416801.SAMN05192553_103396"/>
<dbReference type="Proteomes" id="UP000199403">
    <property type="component" value="Unassembled WGS sequence"/>
</dbReference>
<dbReference type="AlphaFoldDB" id="A0A1H6YE04"/>
<accession>A0A1H6YE04</accession>
<feature type="transmembrane region" description="Helical" evidence="1">
    <location>
        <begin position="53"/>
        <end position="72"/>
    </location>
</feature>
<evidence type="ECO:0000313" key="2">
    <source>
        <dbReference type="EMBL" id="SEJ34965.1"/>
    </source>
</evidence>
<sequence length="175" mass="19098">MESGLTMKRFNFKRRKLFAGPHLLGSLLIVAGLVALAGPLVMEEQASLEKVYGVGVGALLLGLIIVTTYKGTLIDFTKKKWKSYVAICGVKIGEWAILPAIWSVKVSPSSFRQTNTPNGISPTLTGSVTEFVLALWGKESTPLLSFVYTNRTRAVKQAKRLAYNLGAELEIPERA</sequence>
<name>A0A1H6YE04_9BACT</name>
<keyword evidence="1" id="KW-1133">Transmembrane helix</keyword>
<protein>
    <submittedName>
        <fullName evidence="2">Uncharacterized protein</fullName>
    </submittedName>
</protein>
<evidence type="ECO:0000313" key="3">
    <source>
        <dbReference type="Proteomes" id="UP000199403"/>
    </source>
</evidence>
<keyword evidence="3" id="KW-1185">Reference proteome</keyword>
<reference evidence="3" key="1">
    <citation type="submission" date="2016-10" db="EMBL/GenBank/DDBJ databases">
        <authorList>
            <person name="Varghese N."/>
            <person name="Submissions S."/>
        </authorList>
    </citation>
    <scope>NUCLEOTIDE SEQUENCE [LARGE SCALE GENOMIC DNA]</scope>
    <source>
        <strain evidence="3">IBRC-M 10761</strain>
    </source>
</reference>
<keyword evidence="1" id="KW-0812">Transmembrane</keyword>
<organism evidence="2 3">
    <name type="scientific">Cyclobacterium xiamenense</name>
    <dbReference type="NCBI Taxonomy" id="1297121"/>
    <lineage>
        <taxon>Bacteria</taxon>
        <taxon>Pseudomonadati</taxon>
        <taxon>Bacteroidota</taxon>
        <taxon>Cytophagia</taxon>
        <taxon>Cytophagales</taxon>
        <taxon>Cyclobacteriaceae</taxon>
        <taxon>Cyclobacterium</taxon>
    </lineage>
</organism>
<dbReference type="EMBL" id="FNZH01000003">
    <property type="protein sequence ID" value="SEJ34965.1"/>
    <property type="molecule type" value="Genomic_DNA"/>
</dbReference>
<evidence type="ECO:0000256" key="1">
    <source>
        <dbReference type="SAM" id="Phobius"/>
    </source>
</evidence>
<gene>
    <name evidence="2" type="ORF">SAMN05192553_103396</name>
</gene>
<keyword evidence="1" id="KW-0472">Membrane</keyword>
<proteinExistence type="predicted"/>